<dbReference type="EMBL" id="CP035494">
    <property type="protein sequence ID" value="QAY58935.1"/>
    <property type="molecule type" value="Genomic_DNA"/>
</dbReference>
<proteinExistence type="predicted"/>
<organism evidence="2 3">
    <name type="scientific">Microbacterium protaetiae</name>
    <dbReference type="NCBI Taxonomy" id="2509458"/>
    <lineage>
        <taxon>Bacteria</taxon>
        <taxon>Bacillati</taxon>
        <taxon>Actinomycetota</taxon>
        <taxon>Actinomycetes</taxon>
        <taxon>Micrococcales</taxon>
        <taxon>Microbacteriaceae</taxon>
        <taxon>Microbacterium</taxon>
    </lineage>
</organism>
<feature type="compositionally biased region" description="Basic and acidic residues" evidence="1">
    <location>
        <begin position="32"/>
        <end position="43"/>
    </location>
</feature>
<accession>A0A4P6EA61</accession>
<dbReference type="Proteomes" id="UP000293995">
    <property type="component" value="Chromosome"/>
</dbReference>
<dbReference type="AlphaFoldDB" id="A0A4P6EA61"/>
<name>A0A4P6EA61_9MICO</name>
<dbReference type="KEGG" id="mprt:ET475_02260"/>
<evidence type="ECO:0000313" key="3">
    <source>
        <dbReference type="Proteomes" id="UP000293995"/>
    </source>
</evidence>
<evidence type="ECO:0000256" key="1">
    <source>
        <dbReference type="SAM" id="MobiDB-lite"/>
    </source>
</evidence>
<keyword evidence="3" id="KW-1185">Reference proteome</keyword>
<feature type="compositionally biased region" description="Basic residues" evidence="1">
    <location>
        <begin position="107"/>
        <end position="133"/>
    </location>
</feature>
<evidence type="ECO:0000313" key="2">
    <source>
        <dbReference type="EMBL" id="QAY58935.1"/>
    </source>
</evidence>
<sequence>MKASDSNLPPSVASASAAGNACTTSTAYSERGSARRFEQRETPRWPPCRAASCTRYPNPHPRTQITSTNAETGSATRSRRRTPPRTQNRLAPADTYSARHPAERRTAPHRARATRIRIRARKSQARTQKRAARRAVPAELPRERRTD</sequence>
<reference evidence="2 3" key="1">
    <citation type="submission" date="2019-01" db="EMBL/GenBank/DDBJ databases">
        <title>Genome sequencing of strain DFW100M-13.</title>
        <authorList>
            <person name="Heo J."/>
            <person name="Kim S.-J."/>
            <person name="Kim J.-S."/>
            <person name="Hong S.-B."/>
            <person name="Kwon S.-W."/>
        </authorList>
    </citation>
    <scope>NUCLEOTIDE SEQUENCE [LARGE SCALE GENOMIC DNA]</scope>
    <source>
        <strain evidence="2 3">DFW100M-13</strain>
    </source>
</reference>
<gene>
    <name evidence="2" type="ORF">ET475_02260</name>
</gene>
<feature type="region of interest" description="Disordered" evidence="1">
    <location>
        <begin position="1"/>
        <end position="147"/>
    </location>
</feature>
<feature type="compositionally biased region" description="Polar residues" evidence="1">
    <location>
        <begin position="61"/>
        <end position="75"/>
    </location>
</feature>
<protein>
    <submittedName>
        <fullName evidence="2">Uncharacterized protein</fullName>
    </submittedName>
</protein>